<dbReference type="AlphaFoldDB" id="A0A2K8Z2Q8"/>
<name>A0A2K8Z2Q8_9BACT</name>
<gene>
    <name evidence="1" type="ORF">CWM47_21225</name>
</gene>
<protein>
    <submittedName>
        <fullName evidence="1">Uncharacterized protein</fullName>
    </submittedName>
</protein>
<dbReference type="EMBL" id="CP025096">
    <property type="protein sequence ID" value="AUD04131.1"/>
    <property type="molecule type" value="Genomic_DNA"/>
</dbReference>
<sequence length="109" mass="12436">MPGRWELVEVGGGWGPNRKPYRVVELVINQKREGVVYENGVETATFQLTLKMRLNTVWFRINQQGKSIFKLPLGPNRWGLMSLCGEKLGLSDSYADGYAYAFRRVPSKN</sequence>
<reference evidence="1 2" key="1">
    <citation type="submission" date="2017-11" db="EMBL/GenBank/DDBJ databases">
        <title>Taxonomic description and genome sequences of Spirosoma HA7 sp. nov., isolated from pollen microhabitat of Corylus avellana.</title>
        <authorList>
            <person name="Ambika Manirajan B."/>
            <person name="Suarez C."/>
            <person name="Ratering S."/>
            <person name="Geissler-Plaum R."/>
            <person name="Cardinale M."/>
            <person name="Sylvia S."/>
        </authorList>
    </citation>
    <scope>NUCLEOTIDE SEQUENCE [LARGE SCALE GENOMIC DNA]</scope>
    <source>
        <strain evidence="1 2">HA7</strain>
    </source>
</reference>
<accession>A0A2K8Z2Q8</accession>
<organism evidence="1 2">
    <name type="scientific">Spirosoma pollinicola</name>
    <dbReference type="NCBI Taxonomy" id="2057025"/>
    <lineage>
        <taxon>Bacteria</taxon>
        <taxon>Pseudomonadati</taxon>
        <taxon>Bacteroidota</taxon>
        <taxon>Cytophagia</taxon>
        <taxon>Cytophagales</taxon>
        <taxon>Cytophagaceae</taxon>
        <taxon>Spirosoma</taxon>
    </lineage>
</organism>
<evidence type="ECO:0000313" key="1">
    <source>
        <dbReference type="EMBL" id="AUD04131.1"/>
    </source>
</evidence>
<keyword evidence="2" id="KW-1185">Reference proteome</keyword>
<dbReference type="Proteomes" id="UP000232883">
    <property type="component" value="Chromosome"/>
</dbReference>
<proteinExistence type="predicted"/>
<dbReference type="KEGG" id="spir:CWM47_21225"/>
<evidence type="ECO:0000313" key="2">
    <source>
        <dbReference type="Proteomes" id="UP000232883"/>
    </source>
</evidence>